<reference evidence="1" key="1">
    <citation type="submission" date="2012-05" db="EMBL/GenBank/DDBJ databases">
        <authorList>
            <person name="Krishnakumar V."/>
            <person name="Cheung F."/>
            <person name="Xiao Y."/>
            <person name="Chan A."/>
            <person name="Moskal W.A."/>
            <person name="Town C.D."/>
        </authorList>
    </citation>
    <scope>NUCLEOTIDE SEQUENCE</scope>
</reference>
<evidence type="ECO:0000313" key="1">
    <source>
        <dbReference type="EMBL" id="AFK38679.1"/>
    </source>
</evidence>
<dbReference type="AlphaFoldDB" id="I3SEI7"/>
<sequence>MPELQRLILNKPEPSTKMVTSLSKIVPARLLRFQLQRPVSMDMLSATLLQLIFSLLKSLKILCPLRTIAMFPM</sequence>
<dbReference type="EMBL" id="BT138884">
    <property type="protein sequence ID" value="AFK38679.1"/>
    <property type="molecule type" value="mRNA"/>
</dbReference>
<organism evidence="1">
    <name type="scientific">Medicago truncatula</name>
    <name type="common">Barrel medic</name>
    <name type="synonym">Medicago tribuloides</name>
    <dbReference type="NCBI Taxonomy" id="3880"/>
    <lineage>
        <taxon>Eukaryota</taxon>
        <taxon>Viridiplantae</taxon>
        <taxon>Streptophyta</taxon>
        <taxon>Embryophyta</taxon>
        <taxon>Tracheophyta</taxon>
        <taxon>Spermatophyta</taxon>
        <taxon>Magnoliopsida</taxon>
        <taxon>eudicotyledons</taxon>
        <taxon>Gunneridae</taxon>
        <taxon>Pentapetalae</taxon>
        <taxon>rosids</taxon>
        <taxon>fabids</taxon>
        <taxon>Fabales</taxon>
        <taxon>Fabaceae</taxon>
        <taxon>Papilionoideae</taxon>
        <taxon>50 kb inversion clade</taxon>
        <taxon>NPAAA clade</taxon>
        <taxon>Hologalegina</taxon>
        <taxon>IRL clade</taxon>
        <taxon>Trifolieae</taxon>
        <taxon>Medicago</taxon>
    </lineage>
</organism>
<name>I3SEI7_MEDTR</name>
<proteinExistence type="evidence at transcript level"/>
<accession>I3SEI7</accession>
<protein>
    <submittedName>
        <fullName evidence="1">Uncharacterized protein</fullName>
    </submittedName>
</protein>